<evidence type="ECO:0000256" key="1">
    <source>
        <dbReference type="ARBA" id="ARBA00009085"/>
    </source>
</evidence>
<dbReference type="AlphaFoldDB" id="A0AAV6JGS2"/>
<gene>
    <name evidence="6" type="ORF">RHGRI_019634</name>
</gene>
<feature type="region of interest" description="Disordered" evidence="3">
    <location>
        <begin position="144"/>
        <end position="234"/>
    </location>
</feature>
<evidence type="ECO:0000256" key="3">
    <source>
        <dbReference type="SAM" id="MobiDB-lite"/>
    </source>
</evidence>
<keyword evidence="2" id="KW-0788">Thiol protease</keyword>
<dbReference type="GO" id="GO:0016579">
    <property type="term" value="P:protein deubiquitination"/>
    <property type="evidence" value="ECO:0007669"/>
    <property type="project" value="InterPro"/>
</dbReference>
<sequence>MHCYDDVVKWRDSAAEEAFNNAKERFWAAINGLPCDIPLPDPYMYIAKIDWNPHIDPELVSDLDREYFNPDEEGKYEKEETADQSAQNSVFGLGVGWNTNLSNGDNPWEGSDLKGTVALENVAKGWNQWEGSTIESRNLNNAPWEQSYTQDNGALKDSGWGSTGVKPWGWNQGQASDEQSKNYNPWEHGCQNDGPMKEKGWGSSGNNSRGWGTSQTNMYESRKSRSGDNPLAQTLNHGNGLGKDGGWGDCADKNWGWKQQWGSQNNEPKHLDSRRVGGAWGATNSGFRKREGSHQYPSRRQKMKRIDFTLKSIYFGEGHLKPEESLDPNNLVLQQPVCTYEFFNQVVLFGSFTEDETRSLLKSPEKTKKPVEKKELPVVSSNVATELVFGGFSGEAPRRFDSSRGPIGSQPSHVNKDIEGSSIVTKHALLPAASGSSKENGVVKNLAHYHPISNGNEESRKEDSVDLTPLHLSDERAPPNQSRFPKLEAPDGGFLREVKLNGSNDSNLSATVPFEEVTKNASNGHVAVRDFLPRGLINSGNLCFLNATLQALLSCSPFVQLLQGLKSRNIPKASPLVGYPTLAAFAEFVAEFDLPGDASLKRRDITVLETGRPFRPTMFEGVLKNFTPDVPNSFSGRPRQEDAQELLSYVMHQMHDELLKLEGQVSSSNGGQSSMVSSAEDDEWETVGRKNKSAITRTQNFVPTELSSIFGGQLRSVVRARGNKASATVQPFLLLHLEISHEAVHSIEDALRLHSAPETLEEYRTSTVGKVISFISFQNSAFGVASADISPIADYASQGHSAEGAVALHKLLSCILLLFLQVGLQLLLVILLAGVVAARKSVDIQTLPKIMILHLMRFSYGSHGSTKLHKSVRFPLELVLGRELLVSPSTEGRRYELVSTITHHGREASKGHYTADARYPNGQWLRFDDASVTAIGMNKLLHDQPYVLFYKQVSG</sequence>
<dbReference type="GO" id="GO:0004843">
    <property type="term" value="F:cysteine-type deubiquitinase activity"/>
    <property type="evidence" value="ECO:0007669"/>
    <property type="project" value="UniProtKB-UniRule"/>
</dbReference>
<dbReference type="EMBL" id="JACTNZ010000007">
    <property type="protein sequence ID" value="KAG5539143.1"/>
    <property type="molecule type" value="Genomic_DNA"/>
</dbReference>
<dbReference type="Gene3D" id="3.90.70.10">
    <property type="entry name" value="Cysteine proteinases"/>
    <property type="match status" value="1"/>
</dbReference>
<evidence type="ECO:0000259" key="5">
    <source>
        <dbReference type="PROSITE" id="PS50235"/>
    </source>
</evidence>
<evidence type="ECO:0000256" key="2">
    <source>
        <dbReference type="RuleBase" id="RU366025"/>
    </source>
</evidence>
<keyword evidence="4" id="KW-0812">Transmembrane</keyword>
<comment type="catalytic activity">
    <reaction evidence="2">
        <text>Thiol-dependent hydrolysis of ester, thioester, amide, peptide and isopeptide bonds formed by the C-terminal Gly of ubiquitin (a 76-residue protein attached to proteins as an intracellular targeting signal).</text>
        <dbReference type="EC" id="3.4.19.12"/>
    </reaction>
</comment>
<keyword evidence="2" id="KW-0645">Protease</keyword>
<proteinExistence type="inferred from homology"/>
<dbReference type="InterPro" id="IPR050164">
    <property type="entry name" value="Peptidase_C19"/>
</dbReference>
<comment type="function">
    <text evidence="2">Recognizes and hydrolyzes the peptide bond at the C-terminal Gly of ubiquitin. Involved in the processing of poly-ubiquitin precursors as well as that of ubiquitinated proteins.</text>
</comment>
<feature type="domain" description="USP" evidence="5">
    <location>
        <begin position="534"/>
        <end position="953"/>
    </location>
</feature>
<dbReference type="GO" id="GO:0005829">
    <property type="term" value="C:cytosol"/>
    <property type="evidence" value="ECO:0007669"/>
    <property type="project" value="TreeGrafter"/>
</dbReference>
<dbReference type="GO" id="GO:0006508">
    <property type="term" value="P:proteolysis"/>
    <property type="evidence" value="ECO:0007669"/>
    <property type="project" value="UniProtKB-KW"/>
</dbReference>
<keyword evidence="7" id="KW-1185">Reference proteome</keyword>
<keyword evidence="2" id="KW-0833">Ubl conjugation pathway</keyword>
<feature type="compositionally biased region" description="Polar residues" evidence="3">
    <location>
        <begin position="171"/>
        <end position="183"/>
    </location>
</feature>
<feature type="transmembrane region" description="Helical" evidence="4">
    <location>
        <begin position="815"/>
        <end position="838"/>
    </location>
</feature>
<organism evidence="6 7">
    <name type="scientific">Rhododendron griersonianum</name>
    <dbReference type="NCBI Taxonomy" id="479676"/>
    <lineage>
        <taxon>Eukaryota</taxon>
        <taxon>Viridiplantae</taxon>
        <taxon>Streptophyta</taxon>
        <taxon>Embryophyta</taxon>
        <taxon>Tracheophyta</taxon>
        <taxon>Spermatophyta</taxon>
        <taxon>Magnoliopsida</taxon>
        <taxon>eudicotyledons</taxon>
        <taxon>Gunneridae</taxon>
        <taxon>Pentapetalae</taxon>
        <taxon>asterids</taxon>
        <taxon>Ericales</taxon>
        <taxon>Ericaceae</taxon>
        <taxon>Ericoideae</taxon>
        <taxon>Rhodoreae</taxon>
        <taxon>Rhododendron</taxon>
    </lineage>
</organism>
<dbReference type="PROSITE" id="PS00972">
    <property type="entry name" value="USP_1"/>
    <property type="match status" value="1"/>
</dbReference>
<comment type="caution">
    <text evidence="6">The sequence shown here is derived from an EMBL/GenBank/DDBJ whole genome shotgun (WGS) entry which is preliminary data.</text>
</comment>
<name>A0AAV6JGS2_9ERIC</name>
<dbReference type="GO" id="GO:0005634">
    <property type="term" value="C:nucleus"/>
    <property type="evidence" value="ECO:0007669"/>
    <property type="project" value="TreeGrafter"/>
</dbReference>
<dbReference type="PANTHER" id="PTHR24006">
    <property type="entry name" value="UBIQUITIN CARBOXYL-TERMINAL HYDROLASE"/>
    <property type="match status" value="1"/>
</dbReference>
<keyword evidence="4" id="KW-0472">Membrane</keyword>
<dbReference type="Proteomes" id="UP000823749">
    <property type="component" value="Chromosome 7"/>
</dbReference>
<dbReference type="PROSITE" id="PS50235">
    <property type="entry name" value="USP_3"/>
    <property type="match status" value="1"/>
</dbReference>
<accession>A0AAV6JGS2</accession>
<reference evidence="6" key="1">
    <citation type="submission" date="2020-08" db="EMBL/GenBank/DDBJ databases">
        <title>Plant Genome Project.</title>
        <authorList>
            <person name="Zhang R.-G."/>
        </authorList>
    </citation>
    <scope>NUCLEOTIDE SEQUENCE</scope>
    <source>
        <strain evidence="6">WSP0</strain>
        <tissue evidence="6">Leaf</tissue>
    </source>
</reference>
<dbReference type="Pfam" id="PF00443">
    <property type="entry name" value="UCH"/>
    <property type="match status" value="1"/>
</dbReference>
<evidence type="ECO:0000256" key="4">
    <source>
        <dbReference type="SAM" id="Phobius"/>
    </source>
</evidence>
<dbReference type="PANTHER" id="PTHR24006:SF862">
    <property type="entry name" value="UBIQUITIN CARBOXYL-TERMINAL HYDROLASE"/>
    <property type="match status" value="1"/>
</dbReference>
<comment type="similarity">
    <text evidence="1 2">Belongs to the peptidase C19 family.</text>
</comment>
<dbReference type="PROSITE" id="PS00973">
    <property type="entry name" value="USP_2"/>
    <property type="match status" value="1"/>
</dbReference>
<dbReference type="InterPro" id="IPR018200">
    <property type="entry name" value="USP_CS"/>
</dbReference>
<dbReference type="InterPro" id="IPR001394">
    <property type="entry name" value="Peptidase_C19_UCH"/>
</dbReference>
<dbReference type="SUPFAM" id="SSF54001">
    <property type="entry name" value="Cysteine proteinases"/>
    <property type="match status" value="1"/>
</dbReference>
<feature type="region of interest" description="Disordered" evidence="3">
    <location>
        <begin position="257"/>
        <end position="300"/>
    </location>
</feature>
<protein>
    <recommendedName>
        <fullName evidence="2">Ubiquitin carboxyl-terminal hydrolase</fullName>
        <ecNumber evidence="2">3.4.19.12</ecNumber>
    </recommendedName>
</protein>
<evidence type="ECO:0000313" key="6">
    <source>
        <dbReference type="EMBL" id="KAG5539143.1"/>
    </source>
</evidence>
<dbReference type="EC" id="3.4.19.12" evidence="2"/>
<dbReference type="InterPro" id="IPR038765">
    <property type="entry name" value="Papain-like_cys_pep_sf"/>
</dbReference>
<feature type="compositionally biased region" description="Low complexity" evidence="3">
    <location>
        <begin position="204"/>
        <end position="214"/>
    </location>
</feature>
<evidence type="ECO:0000313" key="7">
    <source>
        <dbReference type="Proteomes" id="UP000823749"/>
    </source>
</evidence>
<keyword evidence="4" id="KW-1133">Transmembrane helix</keyword>
<keyword evidence="2" id="KW-0378">Hydrolase</keyword>
<dbReference type="InterPro" id="IPR028889">
    <property type="entry name" value="USP"/>
</dbReference>